<proteinExistence type="inferred from homology"/>
<dbReference type="InterPro" id="IPR000362">
    <property type="entry name" value="Fumarate_lyase_fam"/>
</dbReference>
<organism evidence="4 5">
    <name type="scientific">Phyllobacterium phragmitis</name>
    <dbReference type="NCBI Taxonomy" id="2670329"/>
    <lineage>
        <taxon>Bacteria</taxon>
        <taxon>Pseudomonadati</taxon>
        <taxon>Pseudomonadota</taxon>
        <taxon>Alphaproteobacteria</taxon>
        <taxon>Hyphomicrobiales</taxon>
        <taxon>Phyllobacteriaceae</taxon>
        <taxon>Phyllobacterium</taxon>
    </lineage>
</organism>
<dbReference type="InterPro" id="IPR020557">
    <property type="entry name" value="Fumarate_lyase_CS"/>
</dbReference>
<evidence type="ECO:0000313" key="5">
    <source>
        <dbReference type="Proteomes" id="UP000239434"/>
    </source>
</evidence>
<dbReference type="PANTHER" id="PTHR43172">
    <property type="entry name" value="ADENYLOSUCCINATE LYASE"/>
    <property type="match status" value="1"/>
</dbReference>
<evidence type="ECO:0000313" key="4">
    <source>
        <dbReference type="EMBL" id="PRD44608.1"/>
    </source>
</evidence>
<dbReference type="GO" id="GO:0047472">
    <property type="term" value="F:3-carboxy-cis,cis-muconate cycloisomerase activity"/>
    <property type="evidence" value="ECO:0007669"/>
    <property type="project" value="UniProtKB-UniRule"/>
</dbReference>
<gene>
    <name evidence="4" type="ORF">C5748_04135</name>
</gene>
<dbReference type="PRINTS" id="PR00149">
    <property type="entry name" value="FUMRATELYASE"/>
</dbReference>
<dbReference type="PROSITE" id="PS00163">
    <property type="entry name" value="FUMARATE_LYASES"/>
    <property type="match status" value="1"/>
</dbReference>
<protein>
    <recommendedName>
        <fullName evidence="2">3-carboxy-cis,cis-muconate cycloisomerase</fullName>
        <ecNumber evidence="2">5.5.1.2</ecNumber>
    </recommendedName>
</protein>
<dbReference type="NCBIfam" id="TIGR02426">
    <property type="entry name" value="protocat_pcaB"/>
    <property type="match status" value="1"/>
</dbReference>
<dbReference type="PANTHER" id="PTHR43172:SF2">
    <property type="entry name" value="ADENYLOSUCCINATE LYASE C-TERMINAL DOMAIN-CONTAINING PROTEIN"/>
    <property type="match status" value="1"/>
</dbReference>
<dbReference type="AlphaFoldDB" id="A0A2S9IVR5"/>
<dbReference type="PRINTS" id="PR00145">
    <property type="entry name" value="ARGSUCLYASE"/>
</dbReference>
<dbReference type="EMBL" id="PVBR01000003">
    <property type="protein sequence ID" value="PRD44608.1"/>
    <property type="molecule type" value="Genomic_DNA"/>
</dbReference>
<comment type="caution">
    <text evidence="4">The sequence shown here is derived from an EMBL/GenBank/DDBJ whole genome shotgun (WGS) entry which is preliminary data.</text>
</comment>
<dbReference type="Proteomes" id="UP000239434">
    <property type="component" value="Unassembled WGS sequence"/>
</dbReference>
<dbReference type="InterPro" id="IPR022761">
    <property type="entry name" value="Fumarate_lyase_N"/>
</dbReference>
<dbReference type="InterPro" id="IPR012789">
    <property type="entry name" value="Protocat_PcaB-like"/>
</dbReference>
<reference evidence="4 5" key="1">
    <citation type="submission" date="2018-02" db="EMBL/GenBank/DDBJ databases">
        <title>The draft genome of Phyllobacterium sp. 1N-3.</title>
        <authorList>
            <person name="Liu L."/>
            <person name="Li L."/>
            <person name="Zhang X."/>
            <person name="Wang T."/>
            <person name="Liang L."/>
        </authorList>
    </citation>
    <scope>NUCLEOTIDE SEQUENCE [LARGE SCALE GENOMIC DNA]</scope>
    <source>
        <strain evidence="4 5">1N-3</strain>
    </source>
</reference>
<name>A0A2S9IVR5_9HYPH</name>
<dbReference type="NCBIfam" id="NF004631">
    <property type="entry name" value="PRK05975.1"/>
    <property type="match status" value="1"/>
</dbReference>
<evidence type="ECO:0000259" key="3">
    <source>
        <dbReference type="Pfam" id="PF00206"/>
    </source>
</evidence>
<dbReference type="Gene3D" id="1.20.200.10">
    <property type="entry name" value="Fumarase/aspartase (Central domain)"/>
    <property type="match status" value="1"/>
</dbReference>
<dbReference type="GO" id="GO:0019619">
    <property type="term" value="P:3,4-dihydroxybenzoate catabolic process"/>
    <property type="evidence" value="ECO:0007669"/>
    <property type="project" value="InterPro"/>
</dbReference>
<comment type="similarity">
    <text evidence="1">Belongs to the class-II fumarase/aspartase family.</text>
</comment>
<dbReference type="RefSeq" id="WP_105740689.1">
    <property type="nucleotide sequence ID" value="NZ_PVBR01000003.1"/>
</dbReference>
<dbReference type="InterPro" id="IPR008948">
    <property type="entry name" value="L-Aspartase-like"/>
</dbReference>
<accession>A0A2S9IVR5</accession>
<sequence length="354" mass="38286">MSSSVFDHPFLSGLFGDDDIAACFAWDADLRAMLIFEAALAKVQGEMDIIPAESAADIEKCCARFQPDLTELKRAVATDGVVVPELIGQLRRAIGGTSAAHVHFGATSQDVIDTSLMLRLKPVCEIFVERLSRLIETMEELERRFGDNRLMAHTRMQAAIPIHVCDRLRAWLEPLLRHRERLAVLSKTALAVQFGGAAGTLEKFNNAGPTLRAALAAELALADQPQWHSQRDRIAEFAGLFSLITGSLGKFGQDIALLALAGDEIELAGGGGSSVMPHKQNPVAAETLVALARFNAVQLSGMHQALVHEQERSGAAWTLEWMLLPQMVGATAAALRLAQETAGNIRRLGVPPET</sequence>
<dbReference type="Pfam" id="PF00206">
    <property type="entry name" value="Lyase_1"/>
    <property type="match status" value="1"/>
</dbReference>
<feature type="domain" description="Fumarate lyase N-terminal" evidence="3">
    <location>
        <begin position="23"/>
        <end position="291"/>
    </location>
</feature>
<keyword evidence="5" id="KW-1185">Reference proteome</keyword>
<evidence type="ECO:0000256" key="2">
    <source>
        <dbReference type="NCBIfam" id="TIGR02426"/>
    </source>
</evidence>
<evidence type="ECO:0000256" key="1">
    <source>
        <dbReference type="ARBA" id="ARBA00034772"/>
    </source>
</evidence>
<dbReference type="GO" id="GO:0016829">
    <property type="term" value="F:lyase activity"/>
    <property type="evidence" value="ECO:0007669"/>
    <property type="project" value="UniProtKB-ARBA"/>
</dbReference>
<keyword evidence="4" id="KW-0413">Isomerase</keyword>
<dbReference type="EC" id="5.5.1.2" evidence="2"/>
<dbReference type="SUPFAM" id="SSF48557">
    <property type="entry name" value="L-aspartase-like"/>
    <property type="match status" value="1"/>
</dbReference>